<evidence type="ECO:0000259" key="2">
    <source>
        <dbReference type="Pfam" id="PF07596"/>
    </source>
</evidence>
<organism evidence="3 4">
    <name type="scientific">Kolteria novifilia</name>
    <dbReference type="NCBI Taxonomy" id="2527975"/>
    <lineage>
        <taxon>Bacteria</taxon>
        <taxon>Pseudomonadati</taxon>
        <taxon>Planctomycetota</taxon>
        <taxon>Planctomycetia</taxon>
        <taxon>Kolteriales</taxon>
        <taxon>Kolteriaceae</taxon>
        <taxon>Kolteria</taxon>
    </lineage>
</organism>
<evidence type="ECO:0000313" key="4">
    <source>
        <dbReference type="Proteomes" id="UP000317093"/>
    </source>
</evidence>
<evidence type="ECO:0000256" key="1">
    <source>
        <dbReference type="SAM" id="Phobius"/>
    </source>
</evidence>
<dbReference type="Gene3D" id="3.30.700.10">
    <property type="entry name" value="Glycoprotein, Type 4 Pilin"/>
    <property type="match status" value="1"/>
</dbReference>
<reference evidence="3 4" key="1">
    <citation type="submission" date="2019-02" db="EMBL/GenBank/DDBJ databases">
        <title>Deep-cultivation of Planctomycetes and their phenomic and genomic characterization uncovers novel biology.</title>
        <authorList>
            <person name="Wiegand S."/>
            <person name="Jogler M."/>
            <person name="Boedeker C."/>
            <person name="Pinto D."/>
            <person name="Vollmers J."/>
            <person name="Rivas-Marin E."/>
            <person name="Kohn T."/>
            <person name="Peeters S.H."/>
            <person name="Heuer A."/>
            <person name="Rast P."/>
            <person name="Oberbeckmann S."/>
            <person name="Bunk B."/>
            <person name="Jeske O."/>
            <person name="Meyerdierks A."/>
            <person name="Storesund J.E."/>
            <person name="Kallscheuer N."/>
            <person name="Luecker S."/>
            <person name="Lage O.M."/>
            <person name="Pohl T."/>
            <person name="Merkel B.J."/>
            <person name="Hornburger P."/>
            <person name="Mueller R.-W."/>
            <person name="Bruemmer F."/>
            <person name="Labrenz M."/>
            <person name="Spormann A.M."/>
            <person name="Op den Camp H."/>
            <person name="Overmann J."/>
            <person name="Amann R."/>
            <person name="Jetten M.S.M."/>
            <person name="Mascher T."/>
            <person name="Medema M.H."/>
            <person name="Devos D.P."/>
            <person name="Kaster A.-K."/>
            <person name="Ovreas L."/>
            <person name="Rohde M."/>
            <person name="Galperin M.Y."/>
            <person name="Jogler C."/>
        </authorList>
    </citation>
    <scope>NUCLEOTIDE SEQUENCE [LARGE SCALE GENOMIC DNA]</scope>
    <source>
        <strain evidence="3 4">Pan216</strain>
    </source>
</reference>
<dbReference type="PANTHER" id="PTHR30093">
    <property type="entry name" value="GENERAL SECRETION PATHWAY PROTEIN G"/>
    <property type="match status" value="1"/>
</dbReference>
<keyword evidence="1" id="KW-1133">Transmembrane helix</keyword>
<protein>
    <recommendedName>
        <fullName evidence="2">DUF1559 domain-containing protein</fullName>
    </recommendedName>
</protein>
<dbReference type="InterPro" id="IPR011453">
    <property type="entry name" value="DUF1559"/>
</dbReference>
<keyword evidence="1" id="KW-0812">Transmembrane</keyword>
<gene>
    <name evidence="3" type="ORF">Pan216_34760</name>
</gene>
<sequence>MTLGTRRSRAFTLIELLVVIAIIGVLVGLLLPAIQQAREAARRAQCTSNLKQIGVALANYLDATNGVIPRGVNHVSGDDCCCETDNGEYAHTVHTMLLPYIDQTILYDQINFTHGPQHASNTTVRKATFAAFTCPSALQIADGTYGAHNYPASSSSHSYGLCGRHGNSSSNGPFASRWGLQSATTAGTTWDSQMKLRNVVDGISKTMAFSEFAKGLDYVVPVAHRNTRGRSWFDPRPNYGNVGYSTHKRATPNSPYITYNTASSQSNYGTVGSYHPGGVNGVFLDGSVRFISDSIDGDGWQGINTPQGNEIVEGY</sequence>
<dbReference type="OrthoDB" id="248713at2"/>
<dbReference type="PANTHER" id="PTHR30093:SF2">
    <property type="entry name" value="TYPE II SECRETION SYSTEM PROTEIN H"/>
    <property type="match status" value="1"/>
</dbReference>
<dbReference type="NCBIfam" id="TIGR04294">
    <property type="entry name" value="pre_pil_HX9DG"/>
    <property type="match status" value="1"/>
</dbReference>
<feature type="transmembrane region" description="Helical" evidence="1">
    <location>
        <begin position="12"/>
        <end position="34"/>
    </location>
</feature>
<dbReference type="KEGG" id="knv:Pan216_34760"/>
<keyword evidence="1" id="KW-0472">Membrane</keyword>
<dbReference type="EMBL" id="CP036279">
    <property type="protein sequence ID" value="QDU62609.1"/>
    <property type="molecule type" value="Genomic_DNA"/>
</dbReference>
<dbReference type="AlphaFoldDB" id="A0A518B6K7"/>
<dbReference type="NCBIfam" id="TIGR02532">
    <property type="entry name" value="IV_pilin_GFxxxE"/>
    <property type="match status" value="1"/>
</dbReference>
<dbReference type="Proteomes" id="UP000317093">
    <property type="component" value="Chromosome"/>
</dbReference>
<dbReference type="RefSeq" id="WP_145259489.1">
    <property type="nucleotide sequence ID" value="NZ_CP036279.1"/>
</dbReference>
<feature type="domain" description="DUF1559" evidence="2">
    <location>
        <begin position="35"/>
        <end position="297"/>
    </location>
</feature>
<accession>A0A518B6K7</accession>
<proteinExistence type="predicted"/>
<dbReference type="InterPro" id="IPR045584">
    <property type="entry name" value="Pilin-like"/>
</dbReference>
<dbReference type="InterPro" id="IPR012902">
    <property type="entry name" value="N_methyl_site"/>
</dbReference>
<name>A0A518B6K7_9BACT</name>
<dbReference type="InterPro" id="IPR027558">
    <property type="entry name" value="Pre_pil_HX9DG_C"/>
</dbReference>
<dbReference type="Pfam" id="PF07963">
    <property type="entry name" value="N_methyl"/>
    <property type="match status" value="1"/>
</dbReference>
<keyword evidence="4" id="KW-1185">Reference proteome</keyword>
<dbReference type="SUPFAM" id="SSF54523">
    <property type="entry name" value="Pili subunits"/>
    <property type="match status" value="1"/>
</dbReference>
<evidence type="ECO:0000313" key="3">
    <source>
        <dbReference type="EMBL" id="QDU62609.1"/>
    </source>
</evidence>
<dbReference type="Pfam" id="PF07596">
    <property type="entry name" value="SBP_bac_10"/>
    <property type="match status" value="1"/>
</dbReference>